<evidence type="ECO:0008006" key="3">
    <source>
        <dbReference type="Google" id="ProtNLM"/>
    </source>
</evidence>
<keyword evidence="2" id="KW-1185">Reference proteome</keyword>
<dbReference type="InterPro" id="IPR029063">
    <property type="entry name" value="SAM-dependent_MTases_sf"/>
</dbReference>
<dbReference type="PANTHER" id="PTHR43675">
    <property type="entry name" value="ARSENITE METHYLTRANSFERASE"/>
    <property type="match status" value="1"/>
</dbReference>
<dbReference type="InterPro" id="IPR026669">
    <property type="entry name" value="Arsenite_MeTrfase-like"/>
</dbReference>
<dbReference type="PANTHER" id="PTHR43675:SF11">
    <property type="entry name" value="AMINE OXIDASE DOMAIN-CONTAINING PROTEIN"/>
    <property type="match status" value="1"/>
</dbReference>
<dbReference type="SUPFAM" id="SSF51905">
    <property type="entry name" value="FAD/NAD(P)-binding domain"/>
    <property type="match status" value="1"/>
</dbReference>
<dbReference type="PRINTS" id="PR00419">
    <property type="entry name" value="ADXRDTASE"/>
</dbReference>
<dbReference type="AlphaFoldDB" id="A0AAQ3WJX4"/>
<dbReference type="InterPro" id="IPR036188">
    <property type="entry name" value="FAD/NAD-bd_sf"/>
</dbReference>
<protein>
    <recommendedName>
        <fullName evidence="3">Amine oxidase domain-containing protein</fullName>
    </recommendedName>
</protein>
<dbReference type="Gene3D" id="3.40.50.150">
    <property type="entry name" value="Vaccinia Virus protein VP39"/>
    <property type="match status" value="1"/>
</dbReference>
<evidence type="ECO:0000313" key="1">
    <source>
        <dbReference type="EMBL" id="WVZ64255.1"/>
    </source>
</evidence>
<dbReference type="Pfam" id="PF02353">
    <property type="entry name" value="CMAS"/>
    <property type="match status" value="1"/>
</dbReference>
<dbReference type="EMBL" id="CP144747">
    <property type="protein sequence ID" value="WVZ64255.1"/>
    <property type="molecule type" value="Genomic_DNA"/>
</dbReference>
<reference evidence="1 2" key="1">
    <citation type="submission" date="2024-02" db="EMBL/GenBank/DDBJ databases">
        <title>High-quality chromosome-scale genome assembly of Pensacola bahiagrass (Paspalum notatum Flugge var. saurae).</title>
        <authorList>
            <person name="Vega J.M."/>
            <person name="Podio M."/>
            <person name="Orjuela J."/>
            <person name="Siena L.A."/>
            <person name="Pessino S.C."/>
            <person name="Combes M.C."/>
            <person name="Mariac C."/>
            <person name="Albertini E."/>
            <person name="Pupilli F."/>
            <person name="Ortiz J.P.A."/>
            <person name="Leblanc O."/>
        </authorList>
    </citation>
    <scope>NUCLEOTIDE SEQUENCE [LARGE SCALE GENOMIC DNA]</scope>
    <source>
        <strain evidence="1">R1</strain>
        <tissue evidence="1">Leaf</tissue>
    </source>
</reference>
<dbReference type="Gene3D" id="3.50.50.60">
    <property type="entry name" value="FAD/NAD(P)-binding domain"/>
    <property type="match status" value="2"/>
</dbReference>
<organism evidence="1 2">
    <name type="scientific">Paspalum notatum var. saurae</name>
    <dbReference type="NCBI Taxonomy" id="547442"/>
    <lineage>
        <taxon>Eukaryota</taxon>
        <taxon>Viridiplantae</taxon>
        <taxon>Streptophyta</taxon>
        <taxon>Embryophyta</taxon>
        <taxon>Tracheophyta</taxon>
        <taxon>Spermatophyta</taxon>
        <taxon>Magnoliopsida</taxon>
        <taxon>Liliopsida</taxon>
        <taxon>Poales</taxon>
        <taxon>Poaceae</taxon>
        <taxon>PACMAD clade</taxon>
        <taxon>Panicoideae</taxon>
        <taxon>Andropogonodae</taxon>
        <taxon>Paspaleae</taxon>
        <taxon>Paspalinae</taxon>
        <taxon>Paspalum</taxon>
    </lineage>
</organism>
<feature type="non-terminal residue" evidence="1">
    <location>
        <position position="1"/>
    </location>
</feature>
<evidence type="ECO:0000313" key="2">
    <source>
        <dbReference type="Proteomes" id="UP001341281"/>
    </source>
</evidence>
<sequence>MGCGSILDWWWRVRGLWPVGARKGGDSLFALVTWLVWKERNARCFRGEVTTVDSIVRSVAGLASEWVRAAAGALGALVHLVKINVEAEKTSLQLVIIWRLSVCTAQGQRTTSLAGLPPTLLCVRRTAREASSVIEVHCKLQPFAPRDLIAKEVEIAEMMRVAVVGAGLSGLAAAYEVARSGGTRVTLYDKEDRLGGDAKTVAVDDNGGTGRLLVDLGFMAFNRAFHYYHRRWYTEQVAHPNIVEWFEGLGVEMEPSDMSFSASMQLGNGKGFEWGSRNGISGVLVQKSNLLNPKFWVVIHEIIKFKNHVLGYLEDYRINPDWNETLEQFIQSNGYSQLFQDAYLWFGSGRPQWLTVKGGSESYVNKVREKLENTGCQIKTGCEVNSVSSFNEGYRILEADGSVEIYDRIIFAVHAPDALKALGAEATHEELRVLGAFQYVSSLVYLHCDKSLMPRSSSAWSAMNFLRTTSGACVTYWLNILQNIGSSGPLFVTHNPARVPNHILLKWHTSHPIPSMAAAKATLEINNIQGFGFHEDYVKAGKAAALELLGRKCDLLVSPKQMVPSWTQSVARLLVVRKFDRFISIGNLSFVHSIHEGGATFSFGKACEKCHLKSVIRVHDPQFYWKVATEAELGFAYAYINGYISFVDNKDGLLNNILIFISNGAERRRLNSSANKSSYVKKGWWTHLLGITGVAHAKYSLRHASRNNSVSKARNNISEHYDLSNDFFALCLDPSMSYSCAIFKEDDENLEAAQQRKNNNLINKAKVEPEHHVLEIVVKTGCKYTGITLSEQQLKHAKRKVKEAGLEVIKEEDQRNDISTVGLINMFPCCSFSEMIEHVGHEYMDNFFACIEHHLTENGIFVIQAMSLPEQRYDKVKNRPDFLREYIFPGGCLPSLARIMSAMSNASRLCVQHVENIGDHYYTTLIHWRDNFMANRENASALGFDEKLIRTWEYYLNDAAALFKAHIVMDYQ</sequence>
<dbReference type="Proteomes" id="UP001341281">
    <property type="component" value="Chromosome 03"/>
</dbReference>
<dbReference type="SUPFAM" id="SSF53335">
    <property type="entry name" value="S-adenosyl-L-methionine-dependent methyltransferases"/>
    <property type="match status" value="1"/>
</dbReference>
<gene>
    <name evidence="1" type="ORF">U9M48_013805</name>
</gene>
<dbReference type="GO" id="GO:0008168">
    <property type="term" value="F:methyltransferase activity"/>
    <property type="evidence" value="ECO:0007669"/>
    <property type="project" value="TreeGrafter"/>
</dbReference>
<dbReference type="Pfam" id="PF13450">
    <property type="entry name" value="NAD_binding_8"/>
    <property type="match status" value="1"/>
</dbReference>
<dbReference type="Gene3D" id="3.90.660.20">
    <property type="entry name" value="Protoporphyrinogen oxidase, mitochondrial, domain 2"/>
    <property type="match status" value="1"/>
</dbReference>
<accession>A0AAQ3WJX4</accession>
<proteinExistence type="predicted"/>
<name>A0AAQ3WJX4_PASNO</name>